<comment type="caution">
    <text evidence="1">The sequence shown here is derived from an EMBL/GenBank/DDBJ whole genome shotgun (WGS) entry which is preliminary data.</text>
</comment>
<protein>
    <submittedName>
        <fullName evidence="1">Uncharacterized protein</fullName>
    </submittedName>
</protein>
<keyword evidence="2" id="KW-1185">Reference proteome</keyword>
<name>A0A4S4EID4_CAMSN</name>
<evidence type="ECO:0000313" key="1">
    <source>
        <dbReference type="EMBL" id="THG16280.1"/>
    </source>
</evidence>
<dbReference type="Proteomes" id="UP000306102">
    <property type="component" value="Unassembled WGS sequence"/>
</dbReference>
<accession>A0A4S4EID4</accession>
<organism evidence="1 2">
    <name type="scientific">Camellia sinensis var. sinensis</name>
    <name type="common">China tea</name>
    <dbReference type="NCBI Taxonomy" id="542762"/>
    <lineage>
        <taxon>Eukaryota</taxon>
        <taxon>Viridiplantae</taxon>
        <taxon>Streptophyta</taxon>
        <taxon>Embryophyta</taxon>
        <taxon>Tracheophyta</taxon>
        <taxon>Spermatophyta</taxon>
        <taxon>Magnoliopsida</taxon>
        <taxon>eudicotyledons</taxon>
        <taxon>Gunneridae</taxon>
        <taxon>Pentapetalae</taxon>
        <taxon>asterids</taxon>
        <taxon>Ericales</taxon>
        <taxon>Theaceae</taxon>
        <taxon>Camellia</taxon>
    </lineage>
</organism>
<proteinExistence type="predicted"/>
<dbReference type="EMBL" id="SDRB02004153">
    <property type="protein sequence ID" value="THG16280.1"/>
    <property type="molecule type" value="Genomic_DNA"/>
</dbReference>
<evidence type="ECO:0000313" key="2">
    <source>
        <dbReference type="Proteomes" id="UP000306102"/>
    </source>
</evidence>
<gene>
    <name evidence="1" type="ORF">TEA_000910</name>
</gene>
<sequence>MPTMHPRLEEEFPHTHNEETTIVYQLQGRQAEFQYEKTSLSTSLNEDFAMEFSSFDFEDNRRAMEHLEILRIFKGSSYVVDGYFVDGNRVLKKLDKIFSLRLLCGILVVNYKAKLIWVKKAIHANELLNAKCANSRDFRSLIVEVMVKPYKEEFLLSVFRQWCTLKLKQVRIEKSHISCIADSIFNGASAVLRHEIEGLEVVVTGGSLWVGKASMVPEIKTGRRKRASSGNVVSASEACPHEIGTPLTFSDGAQLPDDTQTVGVGKIIDKFVIGEDFHNDEQAQRIIDRKAYLLYKDWRYNLKQEFLELEE</sequence>
<dbReference type="AlphaFoldDB" id="A0A4S4EID4"/>
<reference evidence="1 2" key="1">
    <citation type="journal article" date="2018" name="Proc. Natl. Acad. Sci. U.S.A.">
        <title>Draft genome sequence of Camellia sinensis var. sinensis provides insights into the evolution of the tea genome and tea quality.</title>
        <authorList>
            <person name="Wei C."/>
            <person name="Yang H."/>
            <person name="Wang S."/>
            <person name="Zhao J."/>
            <person name="Liu C."/>
            <person name="Gao L."/>
            <person name="Xia E."/>
            <person name="Lu Y."/>
            <person name="Tai Y."/>
            <person name="She G."/>
            <person name="Sun J."/>
            <person name="Cao H."/>
            <person name="Tong W."/>
            <person name="Gao Q."/>
            <person name="Li Y."/>
            <person name="Deng W."/>
            <person name="Jiang X."/>
            <person name="Wang W."/>
            <person name="Chen Q."/>
            <person name="Zhang S."/>
            <person name="Li H."/>
            <person name="Wu J."/>
            <person name="Wang P."/>
            <person name="Li P."/>
            <person name="Shi C."/>
            <person name="Zheng F."/>
            <person name="Jian J."/>
            <person name="Huang B."/>
            <person name="Shan D."/>
            <person name="Shi M."/>
            <person name="Fang C."/>
            <person name="Yue Y."/>
            <person name="Li F."/>
            <person name="Li D."/>
            <person name="Wei S."/>
            <person name="Han B."/>
            <person name="Jiang C."/>
            <person name="Yin Y."/>
            <person name="Xia T."/>
            <person name="Zhang Z."/>
            <person name="Bennetzen J.L."/>
            <person name="Zhao S."/>
            <person name="Wan X."/>
        </authorList>
    </citation>
    <scope>NUCLEOTIDE SEQUENCE [LARGE SCALE GENOMIC DNA]</scope>
    <source>
        <strain evidence="2">cv. Shuchazao</strain>
        <tissue evidence="1">Leaf</tissue>
    </source>
</reference>